<protein>
    <submittedName>
        <fullName evidence="2">GTP-binding protein</fullName>
    </submittedName>
</protein>
<keyword evidence="3" id="KW-1185">Reference proteome</keyword>
<dbReference type="InterPro" id="IPR006073">
    <property type="entry name" value="GTP-bd"/>
</dbReference>
<dbReference type="InterPro" id="IPR027417">
    <property type="entry name" value="P-loop_NTPase"/>
</dbReference>
<dbReference type="EMBL" id="PVWJ01000027">
    <property type="protein sequence ID" value="PSB03666.1"/>
    <property type="molecule type" value="Genomic_DNA"/>
</dbReference>
<proteinExistence type="predicted"/>
<sequence>MEIFNNSSPFNFDKINNRLKEERGKLGRVNVLLVGKTGCGKSTLVNAVFGKNMVAVGVGKPVTQGFEEIRDVSNGDKSSILGLFDSKGLELEGKEYESILEKLEKFIQQKADNVDSKDHIHIAWLCIDEGSRRVQEAEIRAARMLAKYMPVIAVITKSYRDKSQEYDPVTQQERQVSFKERVVELLPVVKEVVRVKAILEEDDDGKESPPKGLKDLVEATVRLIPDAHKKAFIAAQKVDLSKKAANARLTTVGFALLAGGAAVAPANLAPPGGHAVLLVTEQVTMFASISLIFGLDIARYRYSLSKYSHNKCNRWKYCNFDWTGNIS</sequence>
<gene>
    <name evidence="2" type="ORF">C7B64_07480</name>
</gene>
<dbReference type="Pfam" id="PF01926">
    <property type="entry name" value="MMR_HSR1"/>
    <property type="match status" value="1"/>
</dbReference>
<dbReference type="Gene3D" id="3.40.50.300">
    <property type="entry name" value="P-loop containing nucleotide triphosphate hydrolases"/>
    <property type="match status" value="1"/>
</dbReference>
<dbReference type="OrthoDB" id="9255830at2"/>
<evidence type="ECO:0000259" key="1">
    <source>
        <dbReference type="Pfam" id="PF01926"/>
    </source>
</evidence>
<evidence type="ECO:0000313" key="3">
    <source>
        <dbReference type="Proteomes" id="UP000238762"/>
    </source>
</evidence>
<dbReference type="CDD" id="cd00882">
    <property type="entry name" value="Ras_like_GTPase"/>
    <property type="match status" value="1"/>
</dbReference>
<evidence type="ECO:0000313" key="2">
    <source>
        <dbReference type="EMBL" id="PSB03666.1"/>
    </source>
</evidence>
<name>A0A2T1C5Z8_9CYAN</name>
<reference evidence="2 3" key="1">
    <citation type="submission" date="2018-02" db="EMBL/GenBank/DDBJ databases">
        <authorList>
            <person name="Cohen D.B."/>
            <person name="Kent A.D."/>
        </authorList>
    </citation>
    <scope>NUCLEOTIDE SEQUENCE [LARGE SCALE GENOMIC DNA]</scope>
    <source>
        <strain evidence="2 3">CCAP 1448/3</strain>
    </source>
</reference>
<dbReference type="AlphaFoldDB" id="A0A2T1C5Z8"/>
<dbReference type="SUPFAM" id="SSF52540">
    <property type="entry name" value="P-loop containing nucleoside triphosphate hydrolases"/>
    <property type="match status" value="1"/>
</dbReference>
<comment type="caution">
    <text evidence="2">The sequence shown here is derived from an EMBL/GenBank/DDBJ whole genome shotgun (WGS) entry which is preliminary data.</text>
</comment>
<dbReference type="GO" id="GO:0005525">
    <property type="term" value="F:GTP binding"/>
    <property type="evidence" value="ECO:0007669"/>
    <property type="project" value="InterPro"/>
</dbReference>
<reference evidence="2 3" key="2">
    <citation type="submission" date="2018-03" db="EMBL/GenBank/DDBJ databases">
        <title>The ancient ancestry and fast evolution of plastids.</title>
        <authorList>
            <person name="Moore K.R."/>
            <person name="Magnabosco C."/>
            <person name="Momper L."/>
            <person name="Gold D.A."/>
            <person name="Bosak T."/>
            <person name="Fournier G.P."/>
        </authorList>
    </citation>
    <scope>NUCLEOTIDE SEQUENCE [LARGE SCALE GENOMIC DNA]</scope>
    <source>
        <strain evidence="2 3">CCAP 1448/3</strain>
    </source>
</reference>
<feature type="domain" description="G" evidence="1">
    <location>
        <begin position="31"/>
        <end position="157"/>
    </location>
</feature>
<accession>A0A2T1C5Z8</accession>
<dbReference type="Proteomes" id="UP000238762">
    <property type="component" value="Unassembled WGS sequence"/>
</dbReference>
<organism evidence="2 3">
    <name type="scientific">Merismopedia glauca CCAP 1448/3</name>
    <dbReference type="NCBI Taxonomy" id="1296344"/>
    <lineage>
        <taxon>Bacteria</taxon>
        <taxon>Bacillati</taxon>
        <taxon>Cyanobacteriota</taxon>
        <taxon>Cyanophyceae</taxon>
        <taxon>Synechococcales</taxon>
        <taxon>Merismopediaceae</taxon>
        <taxon>Merismopedia</taxon>
    </lineage>
</organism>
<dbReference type="RefSeq" id="WP_106288020.1">
    <property type="nucleotide sequence ID" value="NZ_CAWNTC010000247.1"/>
</dbReference>